<comment type="caution">
    <text evidence="1">The sequence shown here is derived from an EMBL/GenBank/DDBJ whole genome shotgun (WGS) entry which is preliminary data.</text>
</comment>
<dbReference type="Gene3D" id="3.50.50.60">
    <property type="entry name" value="FAD/NAD(P)-binding domain"/>
    <property type="match status" value="1"/>
</dbReference>
<organism evidence="1 2">
    <name type="scientific">Nonomuraea spiralis</name>
    <dbReference type="NCBI Taxonomy" id="46182"/>
    <lineage>
        <taxon>Bacteria</taxon>
        <taxon>Bacillati</taxon>
        <taxon>Actinomycetota</taxon>
        <taxon>Actinomycetes</taxon>
        <taxon>Streptosporangiales</taxon>
        <taxon>Streptosporangiaceae</taxon>
        <taxon>Nonomuraea</taxon>
    </lineage>
</organism>
<protein>
    <submittedName>
        <fullName evidence="1">Uncharacterized protein</fullName>
    </submittedName>
</protein>
<reference evidence="1 2" key="1">
    <citation type="submission" date="2024-09" db="EMBL/GenBank/DDBJ databases">
        <authorList>
            <person name="Sun Q."/>
            <person name="Mori K."/>
        </authorList>
    </citation>
    <scope>NUCLEOTIDE SEQUENCE [LARGE SCALE GENOMIC DNA]</scope>
    <source>
        <strain evidence="1 2">CCM 3426</strain>
    </source>
</reference>
<accession>A0ABV5IMX6</accession>
<sequence length="56" mass="5984">MGTSQALVGAHALARRLAESGGDHATAFAAYERQIRPYVTDNQQHGREAAKLFGAD</sequence>
<dbReference type="Proteomes" id="UP001589647">
    <property type="component" value="Unassembled WGS sequence"/>
</dbReference>
<evidence type="ECO:0000313" key="1">
    <source>
        <dbReference type="EMBL" id="MFB9205398.1"/>
    </source>
</evidence>
<dbReference type="InterPro" id="IPR036188">
    <property type="entry name" value="FAD/NAD-bd_sf"/>
</dbReference>
<dbReference type="PANTHER" id="PTHR46865">
    <property type="entry name" value="OXIDOREDUCTASE-RELATED"/>
    <property type="match status" value="1"/>
</dbReference>
<dbReference type="SUPFAM" id="SSF51905">
    <property type="entry name" value="FAD/NAD(P)-binding domain"/>
    <property type="match status" value="1"/>
</dbReference>
<proteinExistence type="predicted"/>
<dbReference type="EMBL" id="JBHMEI010000029">
    <property type="protein sequence ID" value="MFB9205398.1"/>
    <property type="molecule type" value="Genomic_DNA"/>
</dbReference>
<dbReference type="RefSeq" id="WP_229824783.1">
    <property type="nucleotide sequence ID" value="NZ_BMRC01000025.1"/>
</dbReference>
<gene>
    <name evidence="1" type="ORF">ACFFV7_29680</name>
</gene>
<evidence type="ECO:0000313" key="2">
    <source>
        <dbReference type="Proteomes" id="UP001589647"/>
    </source>
</evidence>
<keyword evidence="2" id="KW-1185">Reference proteome</keyword>
<name>A0ABV5IMX6_9ACTN</name>
<dbReference type="InterPro" id="IPR051704">
    <property type="entry name" value="FAD_aromatic-hydroxylase"/>
</dbReference>